<proteinExistence type="predicted"/>
<dbReference type="EMBL" id="CAXDID020000033">
    <property type="protein sequence ID" value="CAL5995817.1"/>
    <property type="molecule type" value="Genomic_DNA"/>
</dbReference>
<dbReference type="PANTHER" id="PTHR45926">
    <property type="entry name" value="OSJNBA0053K19.4 PROTEIN"/>
    <property type="match status" value="1"/>
</dbReference>
<dbReference type="Pfam" id="PF00439">
    <property type="entry name" value="Bromodomain"/>
    <property type="match status" value="1"/>
</dbReference>
<evidence type="ECO:0000313" key="7">
    <source>
        <dbReference type="EMBL" id="CAL5994280.1"/>
    </source>
</evidence>
<dbReference type="PRINTS" id="PR00503">
    <property type="entry name" value="BROMODOMAIN"/>
</dbReference>
<feature type="domain" description="Bromo" evidence="4">
    <location>
        <begin position="24"/>
        <end position="94"/>
    </location>
</feature>
<evidence type="ECO:0000259" key="4">
    <source>
        <dbReference type="PROSITE" id="PS50014"/>
    </source>
</evidence>
<dbReference type="AlphaFoldDB" id="A0AA86UJS9"/>
<name>A0AA86UJS9_9EUKA</name>
<reference evidence="6" key="1">
    <citation type="submission" date="2023-06" db="EMBL/GenBank/DDBJ databases">
        <authorList>
            <person name="Kurt Z."/>
        </authorList>
    </citation>
    <scope>NUCLEOTIDE SEQUENCE</scope>
</reference>
<dbReference type="SMART" id="SM00297">
    <property type="entry name" value="BROMO"/>
    <property type="match status" value="1"/>
</dbReference>
<dbReference type="PROSITE" id="PS50014">
    <property type="entry name" value="BROMODOMAIN_2"/>
    <property type="match status" value="1"/>
</dbReference>
<sequence length="220" mass="25869">MDASHIPLGDEHRMMLSRIIETVKRYNEGYIFAEPVDYIQLGIPDYPKVIRQPMDLSTLKKNLYTYKFLGDFLKDSELIWSNCRTYNGQAQDGFYIRASTDCEKYFVNQIIKIKELGLTMALYKKIIGKEEVQNEEQEEEYNVSNIQNLIKKLSEIPEVYMMECLKWFCDAKGLTVDFDVPQFQLMFSVDDAKLLRSLEQMVIKKIQEIKESKAKKNNKK</sequence>
<evidence type="ECO:0000313" key="6">
    <source>
        <dbReference type="EMBL" id="CAI9961135.1"/>
    </source>
</evidence>
<evidence type="ECO:0000313" key="10">
    <source>
        <dbReference type="Proteomes" id="UP001642409"/>
    </source>
</evidence>
<comment type="caution">
    <text evidence="6">The sequence shown here is derived from an EMBL/GenBank/DDBJ whole genome shotgun (WGS) entry which is preliminary data.</text>
</comment>
<dbReference type="InterPro" id="IPR036427">
    <property type="entry name" value="Bromodomain-like_sf"/>
</dbReference>
<dbReference type="SUPFAM" id="SSF47370">
    <property type="entry name" value="Bromodomain"/>
    <property type="match status" value="1"/>
</dbReference>
<evidence type="ECO:0000313" key="9">
    <source>
        <dbReference type="EMBL" id="CAL6040950.1"/>
    </source>
</evidence>
<gene>
    <name evidence="7" type="ORF">HINF_LOCUS13476</name>
    <name evidence="8" type="ORF">HINF_LOCUS14269</name>
    <name evidence="5" type="ORF">HINF_LOCUS30910</name>
    <name evidence="9" type="ORF">HINF_LOCUS38603</name>
    <name evidence="6" type="ORF">HINF_LOCUS48780</name>
</gene>
<accession>A0AA86UJS9</accession>
<evidence type="ECO:0000313" key="5">
    <source>
        <dbReference type="EMBL" id="CAI9943265.1"/>
    </source>
</evidence>
<evidence type="ECO:0000256" key="2">
    <source>
        <dbReference type="PROSITE-ProRule" id="PRU00035"/>
    </source>
</evidence>
<evidence type="ECO:0000313" key="8">
    <source>
        <dbReference type="EMBL" id="CAL5995817.1"/>
    </source>
</evidence>
<dbReference type="EMBL" id="CATOUU010000714">
    <property type="protein sequence ID" value="CAI9943265.1"/>
    <property type="molecule type" value="Genomic_DNA"/>
</dbReference>
<keyword evidence="10" id="KW-1185">Reference proteome</keyword>
<dbReference type="EMBL" id="CAXDID020000147">
    <property type="protein sequence ID" value="CAL6040950.1"/>
    <property type="molecule type" value="Genomic_DNA"/>
</dbReference>
<keyword evidence="1 2" id="KW-0103">Bromodomain</keyword>
<dbReference type="EMBL" id="CAXDID020000031">
    <property type="protein sequence ID" value="CAL5994280.1"/>
    <property type="molecule type" value="Genomic_DNA"/>
</dbReference>
<dbReference type="Proteomes" id="UP001642409">
    <property type="component" value="Unassembled WGS sequence"/>
</dbReference>
<organism evidence="6">
    <name type="scientific">Hexamita inflata</name>
    <dbReference type="NCBI Taxonomy" id="28002"/>
    <lineage>
        <taxon>Eukaryota</taxon>
        <taxon>Metamonada</taxon>
        <taxon>Diplomonadida</taxon>
        <taxon>Hexamitidae</taxon>
        <taxon>Hexamitinae</taxon>
        <taxon>Hexamita</taxon>
    </lineage>
</organism>
<dbReference type="InterPro" id="IPR001487">
    <property type="entry name" value="Bromodomain"/>
</dbReference>
<dbReference type="EMBL" id="CATOUU010000937">
    <property type="protein sequence ID" value="CAI9961135.1"/>
    <property type="molecule type" value="Genomic_DNA"/>
</dbReference>
<reference evidence="7 10" key="2">
    <citation type="submission" date="2024-07" db="EMBL/GenBank/DDBJ databases">
        <authorList>
            <person name="Akdeniz Z."/>
        </authorList>
    </citation>
    <scope>NUCLEOTIDE SEQUENCE [LARGE SCALE GENOMIC DNA]</scope>
</reference>
<dbReference type="Gene3D" id="1.20.920.10">
    <property type="entry name" value="Bromodomain-like"/>
    <property type="match status" value="1"/>
</dbReference>
<evidence type="ECO:0000256" key="1">
    <source>
        <dbReference type="ARBA" id="ARBA00023117"/>
    </source>
</evidence>
<feature type="coiled-coil region" evidence="3">
    <location>
        <begin position="120"/>
        <end position="149"/>
    </location>
</feature>
<protein>
    <submittedName>
        <fullName evidence="6">Bromodomain-containing protein</fullName>
    </submittedName>
    <submittedName>
        <fullName evidence="7">Bromodomain-containing_protein</fullName>
    </submittedName>
</protein>
<keyword evidence="3" id="KW-0175">Coiled coil</keyword>
<evidence type="ECO:0000256" key="3">
    <source>
        <dbReference type="SAM" id="Coils"/>
    </source>
</evidence>